<evidence type="ECO:0000313" key="2">
    <source>
        <dbReference type="EMBL" id="GMT37813.1"/>
    </source>
</evidence>
<comment type="caution">
    <text evidence="1">The sequence shown here is derived from an EMBL/GenBank/DDBJ whole genome shotgun (WGS) entry which is preliminary data.</text>
</comment>
<proteinExistence type="predicted"/>
<dbReference type="EMBL" id="BTSY01000004">
    <property type="protein sequence ID" value="GMT26110.1"/>
    <property type="molecule type" value="Genomic_DNA"/>
</dbReference>
<evidence type="ECO:0000313" key="1">
    <source>
        <dbReference type="EMBL" id="GMT26110.1"/>
    </source>
</evidence>
<protein>
    <recommendedName>
        <fullName evidence="4">Ribosomal protein</fullName>
    </recommendedName>
</protein>
<reference evidence="1" key="1">
    <citation type="submission" date="2023-10" db="EMBL/GenBank/DDBJ databases">
        <title>Genome assembly of Pristionchus species.</title>
        <authorList>
            <person name="Yoshida K."/>
            <person name="Sommer R.J."/>
        </authorList>
    </citation>
    <scope>NUCLEOTIDE SEQUENCE</scope>
    <source>
        <strain evidence="1">RS5133</strain>
    </source>
</reference>
<dbReference type="AlphaFoldDB" id="A0AAV5W629"/>
<organism evidence="1 3">
    <name type="scientific">Pristionchus fissidentatus</name>
    <dbReference type="NCBI Taxonomy" id="1538716"/>
    <lineage>
        <taxon>Eukaryota</taxon>
        <taxon>Metazoa</taxon>
        <taxon>Ecdysozoa</taxon>
        <taxon>Nematoda</taxon>
        <taxon>Chromadorea</taxon>
        <taxon>Rhabditida</taxon>
        <taxon>Rhabditina</taxon>
        <taxon>Diplogasteromorpha</taxon>
        <taxon>Diplogasteroidea</taxon>
        <taxon>Neodiplogasteridae</taxon>
        <taxon>Pristionchus</taxon>
    </lineage>
</organism>
<feature type="non-terminal residue" evidence="1">
    <location>
        <position position="174"/>
    </location>
</feature>
<sequence length="174" mass="17436">MGADRCSVCHGTCDGRFLKSGNRGEVVLGVFLKRIVCCSFSRVVLDGEVLSADHAVSLEPLAAELLGGTVGRVGPLDRDTVVVGVLQSVGEGVARDGDEGGLLGVEHSGSAVDAESLHVGGLEGPSDTASGRVGHLDVVGVLVIVGGVEDDLGAGLGGDISGRDGLSHVDDLVV</sequence>
<evidence type="ECO:0000313" key="3">
    <source>
        <dbReference type="Proteomes" id="UP001432322"/>
    </source>
</evidence>
<gene>
    <name evidence="1" type="ORF">PFISCL1PPCAC_17407</name>
    <name evidence="2" type="ORF">PFISCL1PPCAC_29110</name>
</gene>
<evidence type="ECO:0008006" key="4">
    <source>
        <dbReference type="Google" id="ProtNLM"/>
    </source>
</evidence>
<keyword evidence="3" id="KW-1185">Reference proteome</keyword>
<dbReference type="Proteomes" id="UP001432322">
    <property type="component" value="Unassembled WGS sequence"/>
</dbReference>
<name>A0AAV5W629_9BILA</name>
<accession>A0AAV5W629</accession>
<dbReference type="EMBL" id="BTSY01000280">
    <property type="protein sequence ID" value="GMT37813.1"/>
    <property type="molecule type" value="Genomic_DNA"/>
</dbReference>